<keyword evidence="5" id="KW-0012">Acyltransferase</keyword>
<dbReference type="ExpressionAtlas" id="A0A1D6MRJ1">
    <property type="expression patterns" value="baseline and differential"/>
</dbReference>
<evidence type="ECO:0000256" key="1">
    <source>
        <dbReference type="ARBA" id="ARBA00012156"/>
    </source>
</evidence>
<dbReference type="GO" id="GO:0008033">
    <property type="term" value="P:tRNA processing"/>
    <property type="evidence" value="ECO:0007669"/>
    <property type="project" value="UniProtKB-KW"/>
</dbReference>
<evidence type="ECO:0000256" key="5">
    <source>
        <dbReference type="ARBA" id="ARBA00023315"/>
    </source>
</evidence>
<feature type="region of interest" description="Disordered" evidence="7">
    <location>
        <begin position="32"/>
        <end position="56"/>
    </location>
</feature>
<gene>
    <name evidence="9" type="ORF">ZEAMMB73_Zm00001d040583</name>
</gene>
<dbReference type="InterPro" id="IPR043129">
    <property type="entry name" value="ATPase_NBD"/>
</dbReference>
<dbReference type="Pfam" id="PF00814">
    <property type="entry name" value="TsaD"/>
    <property type="match status" value="1"/>
</dbReference>
<dbReference type="PANTHER" id="PTHR11735:SF6">
    <property type="entry name" value="TRNA N6-ADENOSINE THREONYLCARBAMOYLTRANSFERASE, MITOCHONDRIAL"/>
    <property type="match status" value="1"/>
</dbReference>
<dbReference type="AlphaFoldDB" id="A0A1D6MRJ1"/>
<keyword evidence="4" id="KW-0479">Metal-binding</keyword>
<dbReference type="GO" id="GO:0061711">
    <property type="term" value="F:tRNA N(6)-L-threonylcarbamoyladenine synthase activity"/>
    <property type="evidence" value="ECO:0007669"/>
    <property type="project" value="UniProtKB-EC"/>
</dbReference>
<evidence type="ECO:0000256" key="6">
    <source>
        <dbReference type="ARBA" id="ARBA00048117"/>
    </source>
</evidence>
<keyword evidence="2" id="KW-0808">Transferase</keyword>
<comment type="catalytic activity">
    <reaction evidence="6">
        <text>L-threonylcarbamoyladenylate + adenosine(37) in tRNA = N(6)-L-threonylcarbamoyladenosine(37) in tRNA + AMP + H(+)</text>
        <dbReference type="Rhea" id="RHEA:37059"/>
        <dbReference type="Rhea" id="RHEA-COMP:10162"/>
        <dbReference type="Rhea" id="RHEA-COMP:10163"/>
        <dbReference type="ChEBI" id="CHEBI:15378"/>
        <dbReference type="ChEBI" id="CHEBI:73682"/>
        <dbReference type="ChEBI" id="CHEBI:74411"/>
        <dbReference type="ChEBI" id="CHEBI:74418"/>
        <dbReference type="ChEBI" id="CHEBI:456215"/>
        <dbReference type="EC" id="2.3.1.234"/>
    </reaction>
</comment>
<sequence length="322" mass="34184">MIAVADAIITTRVGATFVKGAAQAARDLEGNASEASTLAVPGGSSTDAASKAEGTPPLPLPGCTTLLFLDNAFLAPGTRVEKRGALQNHKIVTGGHNLLVLAHGLGHYIQLGTTIDDAIGEAYDKSARWLGLDMRKGGGPALEELALEGDPNAVKFRVPMRQHKDCNFSYAGLKTQVRLAIESKNLCTEDIPVSAASEEDRQSRANIAASFQVVSGGVASNKYVTTRLNHVAGNNGLQLVSPPPSLCTDNGVMIAWTGIEHFVAGRFEDPPAADESDDMQYELRPRWPLGEEYSKGRSVARSLKTARVHPSLTSMIQGSLQK</sequence>
<evidence type="ECO:0000256" key="3">
    <source>
        <dbReference type="ARBA" id="ARBA00022694"/>
    </source>
</evidence>
<evidence type="ECO:0000313" key="9">
    <source>
        <dbReference type="EMBL" id="ONM31597.1"/>
    </source>
</evidence>
<proteinExistence type="predicted"/>
<dbReference type="SUPFAM" id="SSF53067">
    <property type="entry name" value="Actin-like ATPase domain"/>
    <property type="match status" value="1"/>
</dbReference>
<dbReference type="EMBL" id="CM007649">
    <property type="protein sequence ID" value="ONM31597.1"/>
    <property type="molecule type" value="Genomic_DNA"/>
</dbReference>
<reference evidence="9" key="1">
    <citation type="submission" date="2015-12" db="EMBL/GenBank/DDBJ databases">
        <title>Update maize B73 reference genome by single molecule sequencing technologies.</title>
        <authorList>
            <consortium name="Maize Genome Sequencing Project"/>
            <person name="Ware D."/>
        </authorList>
    </citation>
    <scope>NUCLEOTIDE SEQUENCE [LARGE SCALE GENOMIC DNA]</scope>
    <source>
        <tissue evidence="9">Seedling</tissue>
    </source>
</reference>
<accession>A0A1D6MRJ1</accession>
<dbReference type="PRINTS" id="PR00789">
    <property type="entry name" value="OSIALOPTASE"/>
</dbReference>
<dbReference type="PANTHER" id="PTHR11735">
    <property type="entry name" value="TRNA N6-ADENOSINE THREONYLCARBAMOYLTRANSFERASE"/>
    <property type="match status" value="1"/>
</dbReference>
<feature type="domain" description="Gcp-like" evidence="8">
    <location>
        <begin position="91"/>
        <end position="256"/>
    </location>
</feature>
<evidence type="ECO:0000256" key="4">
    <source>
        <dbReference type="ARBA" id="ARBA00022723"/>
    </source>
</evidence>
<name>A0A1D6MRJ1_MAIZE</name>
<keyword evidence="3" id="KW-0819">tRNA processing</keyword>
<organism evidence="9">
    <name type="scientific">Zea mays</name>
    <name type="common">Maize</name>
    <dbReference type="NCBI Taxonomy" id="4577"/>
    <lineage>
        <taxon>Eukaryota</taxon>
        <taxon>Viridiplantae</taxon>
        <taxon>Streptophyta</taxon>
        <taxon>Embryophyta</taxon>
        <taxon>Tracheophyta</taxon>
        <taxon>Spermatophyta</taxon>
        <taxon>Magnoliopsida</taxon>
        <taxon>Liliopsida</taxon>
        <taxon>Poales</taxon>
        <taxon>Poaceae</taxon>
        <taxon>PACMAD clade</taxon>
        <taxon>Panicoideae</taxon>
        <taxon>Andropogonodae</taxon>
        <taxon>Andropogoneae</taxon>
        <taxon>Tripsacinae</taxon>
        <taxon>Zea</taxon>
    </lineage>
</organism>
<protein>
    <recommendedName>
        <fullName evidence="1">N(6)-L-threonylcarbamoyladenine synthase</fullName>
        <ecNumber evidence="1">2.3.1.234</ecNumber>
    </recommendedName>
</protein>
<evidence type="ECO:0000259" key="8">
    <source>
        <dbReference type="Pfam" id="PF00814"/>
    </source>
</evidence>
<dbReference type="Gene3D" id="3.30.420.40">
    <property type="match status" value="2"/>
</dbReference>
<dbReference type="FunFam" id="3.30.420.40:FF:000105">
    <property type="entry name" value="Probable tRNA N6-adenosine threonylcarbamoyltransferase"/>
    <property type="match status" value="1"/>
</dbReference>
<dbReference type="GO" id="GO:0046872">
    <property type="term" value="F:metal ion binding"/>
    <property type="evidence" value="ECO:0007669"/>
    <property type="project" value="UniProtKB-KW"/>
</dbReference>
<dbReference type="EC" id="2.3.1.234" evidence="1"/>
<evidence type="ECO:0000256" key="2">
    <source>
        <dbReference type="ARBA" id="ARBA00022679"/>
    </source>
</evidence>
<dbReference type="InterPro" id="IPR000905">
    <property type="entry name" value="Gcp-like_dom"/>
</dbReference>
<dbReference type="InterPro" id="IPR017861">
    <property type="entry name" value="KAE1/TsaD"/>
</dbReference>
<evidence type="ECO:0000256" key="7">
    <source>
        <dbReference type="SAM" id="MobiDB-lite"/>
    </source>
</evidence>